<feature type="signal peptide" evidence="2">
    <location>
        <begin position="1"/>
        <end position="20"/>
    </location>
</feature>
<dbReference type="SUPFAM" id="SSF53474">
    <property type="entry name" value="alpha/beta-Hydrolases"/>
    <property type="match status" value="1"/>
</dbReference>
<evidence type="ECO:0000256" key="1">
    <source>
        <dbReference type="ARBA" id="ARBA00022801"/>
    </source>
</evidence>
<dbReference type="Pfam" id="PF07859">
    <property type="entry name" value="Abhydrolase_3"/>
    <property type="match status" value="1"/>
</dbReference>
<keyword evidence="1 4" id="KW-0378">Hydrolase</keyword>
<proteinExistence type="predicted"/>
<evidence type="ECO:0000313" key="5">
    <source>
        <dbReference type="Proteomes" id="UP001403385"/>
    </source>
</evidence>
<dbReference type="PANTHER" id="PTHR48081:SF8">
    <property type="entry name" value="ALPHA_BETA HYDROLASE FOLD-3 DOMAIN-CONTAINING PROTEIN-RELATED"/>
    <property type="match status" value="1"/>
</dbReference>
<dbReference type="InterPro" id="IPR050300">
    <property type="entry name" value="GDXG_lipolytic_enzyme"/>
</dbReference>
<dbReference type="AlphaFoldDB" id="A0AAW9SEX0"/>
<organism evidence="4 5">
    <name type="scientific">Rapidithrix thailandica</name>
    <dbReference type="NCBI Taxonomy" id="413964"/>
    <lineage>
        <taxon>Bacteria</taxon>
        <taxon>Pseudomonadati</taxon>
        <taxon>Bacteroidota</taxon>
        <taxon>Cytophagia</taxon>
        <taxon>Cytophagales</taxon>
        <taxon>Flammeovirgaceae</taxon>
        <taxon>Rapidithrix</taxon>
    </lineage>
</organism>
<keyword evidence="2" id="KW-0732">Signal</keyword>
<keyword evidence="5" id="KW-1185">Reference proteome</keyword>
<feature type="domain" description="Alpha/beta hydrolase fold-3" evidence="3">
    <location>
        <begin position="85"/>
        <end position="283"/>
    </location>
</feature>
<evidence type="ECO:0000313" key="4">
    <source>
        <dbReference type="EMBL" id="MEN7551100.1"/>
    </source>
</evidence>
<dbReference type="InterPro" id="IPR029058">
    <property type="entry name" value="AB_hydrolase_fold"/>
</dbReference>
<comment type="caution">
    <text evidence="4">The sequence shown here is derived from an EMBL/GenBank/DDBJ whole genome shotgun (WGS) entry which is preliminary data.</text>
</comment>
<evidence type="ECO:0000259" key="3">
    <source>
        <dbReference type="Pfam" id="PF07859"/>
    </source>
</evidence>
<reference evidence="4 5" key="1">
    <citation type="submission" date="2024-04" db="EMBL/GenBank/DDBJ databases">
        <title>Novel genus in family Flammeovirgaceae.</title>
        <authorList>
            <person name="Nguyen T.H."/>
            <person name="Vuong T.Q."/>
            <person name="Le H."/>
            <person name="Kim S.-G."/>
        </authorList>
    </citation>
    <scope>NUCLEOTIDE SEQUENCE [LARGE SCALE GENOMIC DNA]</scope>
    <source>
        <strain evidence="4 5">JCM 23209</strain>
    </source>
</reference>
<dbReference type="Gene3D" id="3.40.50.1820">
    <property type="entry name" value="alpha/beta hydrolase"/>
    <property type="match status" value="1"/>
</dbReference>
<protein>
    <submittedName>
        <fullName evidence="4">Alpha/beta hydrolase</fullName>
    </submittedName>
</protein>
<gene>
    <name evidence="4" type="ORF">AAG747_24475</name>
</gene>
<dbReference type="InterPro" id="IPR013094">
    <property type="entry name" value="AB_hydrolase_3"/>
</dbReference>
<dbReference type="PANTHER" id="PTHR48081">
    <property type="entry name" value="AB HYDROLASE SUPERFAMILY PROTEIN C4A8.06C"/>
    <property type="match status" value="1"/>
</dbReference>
<sequence>MKKITLCIAMALFLANVAMAQKTLNHQTPKGTITMENLLKYRSEFDNLGKIYPASKKVRQEKVLLHEITCYWFRPVQPIQDKIAIYLHGGSFALGSINSHRALVSNMAEQLNMSILFVEYGLAPENPYPQGILDAKQVYGSIQKSYSDKEIILIGDSAGGGIAISLLDELKNTGFPAPEKLVLISPWVDIACSHPSITGNASIDPILSRDELLKFTNLYAASEGVARANPLRVVHNISFPSTLIMAGTNEILLDDSKVLYQALKEKKAAVKLHIYEEQTHVWLLTDFSSDAALKSIEDLKAFVLSK</sequence>
<dbReference type="GO" id="GO:0016787">
    <property type="term" value="F:hydrolase activity"/>
    <property type="evidence" value="ECO:0007669"/>
    <property type="project" value="UniProtKB-KW"/>
</dbReference>
<dbReference type="RefSeq" id="WP_346823882.1">
    <property type="nucleotide sequence ID" value="NZ_JBDKWZ010000019.1"/>
</dbReference>
<evidence type="ECO:0000256" key="2">
    <source>
        <dbReference type="SAM" id="SignalP"/>
    </source>
</evidence>
<accession>A0AAW9SEX0</accession>
<dbReference type="Proteomes" id="UP001403385">
    <property type="component" value="Unassembled WGS sequence"/>
</dbReference>
<name>A0AAW9SEX0_9BACT</name>
<feature type="chain" id="PRO_5043768443" evidence="2">
    <location>
        <begin position="21"/>
        <end position="306"/>
    </location>
</feature>
<dbReference type="EMBL" id="JBDKWZ010000019">
    <property type="protein sequence ID" value="MEN7551100.1"/>
    <property type="molecule type" value="Genomic_DNA"/>
</dbReference>